<dbReference type="PANTHER" id="PTHR33571:SF12">
    <property type="entry name" value="BSL3053 PROTEIN"/>
    <property type="match status" value="1"/>
</dbReference>
<organism evidence="11 12">
    <name type="scientific">Candidatus Collierbacteria bacterium GW2011_GWC2_44_18</name>
    <dbReference type="NCBI Taxonomy" id="1618392"/>
    <lineage>
        <taxon>Bacteria</taxon>
        <taxon>Candidatus Collieribacteriota</taxon>
    </lineage>
</organism>
<evidence type="ECO:0000256" key="8">
    <source>
        <dbReference type="ARBA" id="ARBA00022842"/>
    </source>
</evidence>
<dbReference type="Proteomes" id="UP000034172">
    <property type="component" value="Unassembled WGS sequence"/>
</dbReference>
<keyword evidence="3" id="KW-0808">Transferase</keyword>
<evidence type="ECO:0000256" key="5">
    <source>
        <dbReference type="ARBA" id="ARBA00022723"/>
    </source>
</evidence>
<accession>A0A0G1K0C2</accession>
<dbReference type="PANTHER" id="PTHR33571">
    <property type="entry name" value="SSL8005 PROTEIN"/>
    <property type="match status" value="1"/>
</dbReference>
<evidence type="ECO:0000313" key="12">
    <source>
        <dbReference type="Proteomes" id="UP000034172"/>
    </source>
</evidence>
<keyword evidence="4" id="KW-0548">Nucleotidyltransferase</keyword>
<keyword evidence="2" id="KW-1277">Toxin-antitoxin system</keyword>
<reference evidence="11 12" key="1">
    <citation type="journal article" date="2015" name="Nature">
        <title>rRNA introns, odd ribosomes, and small enigmatic genomes across a large radiation of phyla.</title>
        <authorList>
            <person name="Brown C.T."/>
            <person name="Hug L.A."/>
            <person name="Thomas B.C."/>
            <person name="Sharon I."/>
            <person name="Castelle C.J."/>
            <person name="Singh A."/>
            <person name="Wilkins M.J."/>
            <person name="Williams K.H."/>
            <person name="Banfield J.F."/>
        </authorList>
    </citation>
    <scope>NUCLEOTIDE SEQUENCE [LARGE SCALE GENOMIC DNA]</scope>
</reference>
<evidence type="ECO:0000256" key="7">
    <source>
        <dbReference type="ARBA" id="ARBA00022840"/>
    </source>
</evidence>
<dbReference type="Pfam" id="PF01909">
    <property type="entry name" value="NTP_transf_2"/>
    <property type="match status" value="1"/>
</dbReference>
<evidence type="ECO:0000256" key="2">
    <source>
        <dbReference type="ARBA" id="ARBA00022649"/>
    </source>
</evidence>
<keyword evidence="8" id="KW-0460">Magnesium</keyword>
<evidence type="ECO:0000256" key="3">
    <source>
        <dbReference type="ARBA" id="ARBA00022679"/>
    </source>
</evidence>
<dbReference type="AlphaFoldDB" id="A0A0G1K0C2"/>
<dbReference type="GO" id="GO:0046872">
    <property type="term" value="F:metal ion binding"/>
    <property type="evidence" value="ECO:0007669"/>
    <property type="project" value="UniProtKB-KW"/>
</dbReference>
<keyword evidence="5" id="KW-0479">Metal-binding</keyword>
<gene>
    <name evidence="11" type="ORF">UW41_C0004G0003</name>
</gene>
<evidence type="ECO:0000313" key="11">
    <source>
        <dbReference type="EMBL" id="KKT49582.1"/>
    </source>
</evidence>
<comment type="caution">
    <text evidence="11">The sequence shown here is derived from an EMBL/GenBank/DDBJ whole genome shotgun (WGS) entry which is preliminary data.</text>
</comment>
<comment type="cofactor">
    <cofactor evidence="1">
        <name>Mg(2+)</name>
        <dbReference type="ChEBI" id="CHEBI:18420"/>
    </cofactor>
</comment>
<sequence length="134" mass="15591">MKRSILQVPIKAELRSLAEEKADRLGFSSVQEMVRVILTQLTKEKEVKIDDICRKYGINYLGLFGSMARGETREDSDVDLLVKFDGKSNIGLFELDRVQRELEMRYGRKVDLVTKINKYIEPSVMKDLKTIYER</sequence>
<comment type="similarity">
    <text evidence="9">Belongs to the MntA antitoxin family.</text>
</comment>
<dbReference type="InterPro" id="IPR052038">
    <property type="entry name" value="Type-VII_TA_antitoxin"/>
</dbReference>
<evidence type="ECO:0000256" key="9">
    <source>
        <dbReference type="ARBA" id="ARBA00038276"/>
    </source>
</evidence>
<dbReference type="GO" id="GO:0016779">
    <property type="term" value="F:nucleotidyltransferase activity"/>
    <property type="evidence" value="ECO:0007669"/>
    <property type="project" value="UniProtKB-KW"/>
</dbReference>
<dbReference type="InterPro" id="IPR043519">
    <property type="entry name" value="NT_sf"/>
</dbReference>
<dbReference type="InterPro" id="IPR002934">
    <property type="entry name" value="Polymerase_NTP_transf_dom"/>
</dbReference>
<evidence type="ECO:0000256" key="1">
    <source>
        <dbReference type="ARBA" id="ARBA00001946"/>
    </source>
</evidence>
<dbReference type="CDD" id="cd05403">
    <property type="entry name" value="NT_KNTase_like"/>
    <property type="match status" value="1"/>
</dbReference>
<evidence type="ECO:0000259" key="10">
    <source>
        <dbReference type="Pfam" id="PF01909"/>
    </source>
</evidence>
<protein>
    <submittedName>
        <fullName evidence="11">Polymerase, beta domain protein region protein</fullName>
    </submittedName>
</protein>
<dbReference type="Gene3D" id="3.30.460.10">
    <property type="entry name" value="Beta Polymerase, domain 2"/>
    <property type="match status" value="1"/>
</dbReference>
<feature type="domain" description="Polymerase nucleotidyl transferase" evidence="10">
    <location>
        <begin position="50"/>
        <end position="123"/>
    </location>
</feature>
<keyword evidence="6" id="KW-0547">Nucleotide-binding</keyword>
<keyword evidence="7" id="KW-0067">ATP-binding</keyword>
<dbReference type="GO" id="GO:0005524">
    <property type="term" value="F:ATP binding"/>
    <property type="evidence" value="ECO:0007669"/>
    <property type="project" value="UniProtKB-KW"/>
</dbReference>
<dbReference type="STRING" id="1618392.UW41_C0004G0003"/>
<proteinExistence type="inferred from homology"/>
<evidence type="ECO:0000256" key="4">
    <source>
        <dbReference type="ARBA" id="ARBA00022695"/>
    </source>
</evidence>
<dbReference type="SUPFAM" id="SSF81301">
    <property type="entry name" value="Nucleotidyltransferase"/>
    <property type="match status" value="1"/>
</dbReference>
<name>A0A0G1K0C2_9BACT</name>
<evidence type="ECO:0000256" key="6">
    <source>
        <dbReference type="ARBA" id="ARBA00022741"/>
    </source>
</evidence>
<dbReference type="EMBL" id="LCIE01000004">
    <property type="protein sequence ID" value="KKT49582.1"/>
    <property type="molecule type" value="Genomic_DNA"/>
</dbReference>